<dbReference type="InterPro" id="IPR010720">
    <property type="entry name" value="Alpha-L-AF_C"/>
</dbReference>
<dbReference type="PANTHER" id="PTHR31776:SF0">
    <property type="entry name" value="ALPHA-L-ARABINOFURANOSIDASE 1"/>
    <property type="match status" value="1"/>
</dbReference>
<dbReference type="AlphaFoldDB" id="A0A9N8JSX8"/>
<keyword evidence="11" id="KW-1185">Reference proteome</keyword>
<reference evidence="10" key="1">
    <citation type="submission" date="2020-06" db="EMBL/GenBank/DDBJ databases">
        <authorList>
            <person name="Onetto C."/>
        </authorList>
    </citation>
    <scope>NUCLEOTIDE SEQUENCE</scope>
</reference>
<dbReference type="GO" id="GO:0046556">
    <property type="term" value="F:alpha-L-arabinofuranosidase activity"/>
    <property type="evidence" value="ECO:0007669"/>
    <property type="project" value="UniProtKB-EC"/>
</dbReference>
<dbReference type="SUPFAM" id="SSF51445">
    <property type="entry name" value="(Trans)glycosidases"/>
    <property type="match status" value="1"/>
</dbReference>
<dbReference type="Pfam" id="PF06964">
    <property type="entry name" value="Alpha-L-AF_C"/>
    <property type="match status" value="1"/>
</dbReference>
<feature type="chain" id="PRO_5040169376" description="non-reducing end alpha-L-arabinofuranosidase" evidence="8">
    <location>
        <begin position="18"/>
        <end position="669"/>
    </location>
</feature>
<dbReference type="InterPro" id="IPR017853">
    <property type="entry name" value="GH"/>
</dbReference>
<evidence type="ECO:0000256" key="5">
    <source>
        <dbReference type="ARBA" id="ARBA00022729"/>
    </source>
</evidence>
<evidence type="ECO:0000259" key="9">
    <source>
        <dbReference type="SMART" id="SM00813"/>
    </source>
</evidence>
<dbReference type="InterPro" id="IPR013780">
    <property type="entry name" value="Glyco_hydro_b"/>
</dbReference>
<accession>A0A9N8JSX8</accession>
<dbReference type="InterPro" id="IPR055235">
    <property type="entry name" value="ASD1_cat"/>
</dbReference>
<keyword evidence="5 8" id="KW-0732">Signal</keyword>
<dbReference type="InterPro" id="IPR051563">
    <property type="entry name" value="Glycosyl_Hydrolase_51"/>
</dbReference>
<name>A0A9N8JSX8_9PEZI</name>
<dbReference type="Pfam" id="PF22848">
    <property type="entry name" value="ASD1_dom"/>
    <property type="match status" value="1"/>
</dbReference>
<dbReference type="PANTHER" id="PTHR31776">
    <property type="entry name" value="ALPHA-L-ARABINOFURANOSIDASE 1"/>
    <property type="match status" value="1"/>
</dbReference>
<comment type="caution">
    <text evidence="10">The sequence shown here is derived from an EMBL/GenBank/DDBJ whole genome shotgun (WGS) entry which is preliminary data.</text>
</comment>
<evidence type="ECO:0000256" key="4">
    <source>
        <dbReference type="ARBA" id="ARBA00012670"/>
    </source>
</evidence>
<comment type="similarity">
    <text evidence="3">Belongs to the glycosyl hydrolase 51 family.</text>
</comment>
<comment type="catalytic activity">
    <reaction evidence="1">
        <text>Hydrolysis of terminal non-reducing alpha-L-arabinofuranoside residues in alpha-L-arabinosides.</text>
        <dbReference type="EC" id="3.2.1.55"/>
    </reaction>
</comment>
<keyword evidence="7" id="KW-0325">Glycoprotein</keyword>
<dbReference type="Gene3D" id="3.20.20.80">
    <property type="entry name" value="Glycosidases"/>
    <property type="match status" value="1"/>
</dbReference>
<dbReference type="GO" id="GO:0046373">
    <property type="term" value="P:L-arabinose metabolic process"/>
    <property type="evidence" value="ECO:0007669"/>
    <property type="project" value="InterPro"/>
</dbReference>
<evidence type="ECO:0000256" key="6">
    <source>
        <dbReference type="ARBA" id="ARBA00022801"/>
    </source>
</evidence>
<protein>
    <recommendedName>
        <fullName evidence="4">non-reducing end alpha-L-arabinofuranosidase</fullName>
        <ecNumber evidence="4">3.2.1.55</ecNumber>
    </recommendedName>
</protein>
<evidence type="ECO:0000256" key="3">
    <source>
        <dbReference type="ARBA" id="ARBA00007186"/>
    </source>
</evidence>
<gene>
    <name evidence="10" type="ORF">AWRI4619_LOCUS6871</name>
</gene>
<feature type="signal peptide" evidence="8">
    <location>
        <begin position="1"/>
        <end position="17"/>
    </location>
</feature>
<keyword evidence="6" id="KW-0378">Hydrolase</keyword>
<evidence type="ECO:0000313" key="10">
    <source>
        <dbReference type="EMBL" id="CAD0091790.1"/>
    </source>
</evidence>
<sequence>MLLSSVALAAFVATANALDLQVAASGGNATSPLQYGLMFELIRNRAFQGSTVHPSSLLAYGSVGGSSLSLKNLSQPISSALPTSMNVATANATSNEVQDYTGSFWVKGSYAGKFTTSLKSDINNETFATAQVQSRATPNEWVQHNFTLTPTSAAPNSNNSFYLTFDKSGVSGGSLDFTLISLFPPTYKNRPNGLRVDLAEALKALNGKFLRFPGGNNLEGDDPPYLWKWNETIGPLKDRPGRAGTWGYENTDGLGLIEYLHWCEDLELEPILAVWDGFYLSGPVTPQDQLQTWIQFALDELEFLMGSTSTKYGALRASLGYPQPFQINYVEIGNEDNLGGGNASYSAYRLPMFTSAIKAVYPDITIIASTPTVDPIPDHISLDYHEYSRPDNFVREFNLFDHYNRSHPILIGKFIGNNASMAAVDWSSNRERLAFPSWEGSVAEAVFLLGAERNSDMIIGASYAPTLQNLNSYQWTPDMISFTADPTKDVLSTSWHMLNLMANHIVTETLPTTGGNFGPAYYVAGYNNQTGSHMLKTAVYNATSDVPVSVSFKGVSAGTKATLTVLTAPSHDSYNAPGKAQVVQSTSTTITASADGTFKFELPNLSVSVLEVQGRATYWAGSWGGHRSSWGHGGFGGWTPSFGSWGWNNWKGTGHNKRDIPKGYKEVVF</sequence>
<dbReference type="Proteomes" id="UP000716446">
    <property type="component" value="Unassembled WGS sequence"/>
</dbReference>
<dbReference type="SMART" id="SM00813">
    <property type="entry name" value="Alpha-L-AF_C"/>
    <property type="match status" value="1"/>
</dbReference>
<dbReference type="EC" id="3.2.1.55" evidence="4"/>
<dbReference type="Gene3D" id="2.60.40.1180">
    <property type="entry name" value="Golgi alpha-mannosidase II"/>
    <property type="match status" value="1"/>
</dbReference>
<evidence type="ECO:0000256" key="1">
    <source>
        <dbReference type="ARBA" id="ARBA00001462"/>
    </source>
</evidence>
<proteinExistence type="inferred from homology"/>
<organism evidence="10 11">
    <name type="scientific">Aureobasidium vineae</name>
    <dbReference type="NCBI Taxonomy" id="2773715"/>
    <lineage>
        <taxon>Eukaryota</taxon>
        <taxon>Fungi</taxon>
        <taxon>Dikarya</taxon>
        <taxon>Ascomycota</taxon>
        <taxon>Pezizomycotina</taxon>
        <taxon>Dothideomycetes</taxon>
        <taxon>Dothideomycetidae</taxon>
        <taxon>Dothideales</taxon>
        <taxon>Saccotheciaceae</taxon>
        <taxon>Aureobasidium</taxon>
    </lineage>
</organism>
<evidence type="ECO:0000313" key="11">
    <source>
        <dbReference type="Proteomes" id="UP000716446"/>
    </source>
</evidence>
<evidence type="ECO:0000256" key="8">
    <source>
        <dbReference type="SAM" id="SignalP"/>
    </source>
</evidence>
<evidence type="ECO:0000256" key="7">
    <source>
        <dbReference type="ARBA" id="ARBA00023180"/>
    </source>
</evidence>
<dbReference type="EMBL" id="CAIJEN010000013">
    <property type="protein sequence ID" value="CAD0091790.1"/>
    <property type="molecule type" value="Genomic_DNA"/>
</dbReference>
<evidence type="ECO:0000256" key="2">
    <source>
        <dbReference type="ARBA" id="ARBA00004834"/>
    </source>
</evidence>
<comment type="pathway">
    <text evidence="2">Glycan metabolism; L-arabinan degradation.</text>
</comment>
<dbReference type="SUPFAM" id="SSF51011">
    <property type="entry name" value="Glycosyl hydrolase domain"/>
    <property type="match status" value="1"/>
</dbReference>
<feature type="domain" description="Alpha-L-arabinofuranosidase C-terminal" evidence="9">
    <location>
        <begin position="426"/>
        <end position="606"/>
    </location>
</feature>